<dbReference type="Pfam" id="PF00583">
    <property type="entry name" value="Acetyltransf_1"/>
    <property type="match status" value="1"/>
</dbReference>
<name>A0A1X7GHT6_TRICW</name>
<dbReference type="PROSITE" id="PS51186">
    <property type="entry name" value="GNAT"/>
    <property type="match status" value="1"/>
</dbReference>
<dbReference type="STRING" id="28094.SAMN06295900_1162"/>
<dbReference type="OrthoDB" id="5292888at2"/>
<dbReference type="InterPro" id="IPR000182">
    <property type="entry name" value="GNAT_dom"/>
</dbReference>
<evidence type="ECO:0000313" key="4">
    <source>
        <dbReference type="EMBL" id="SMF69927.1"/>
    </source>
</evidence>
<keyword evidence="2" id="KW-0012">Acyltransferase</keyword>
<dbReference type="SUPFAM" id="SSF55729">
    <property type="entry name" value="Acyl-CoA N-acyltransferases (Nat)"/>
    <property type="match status" value="1"/>
</dbReference>
<feature type="domain" description="N-acetyltransferase" evidence="3">
    <location>
        <begin position="7"/>
        <end position="172"/>
    </location>
</feature>
<evidence type="ECO:0000256" key="2">
    <source>
        <dbReference type="ARBA" id="ARBA00023315"/>
    </source>
</evidence>
<dbReference type="Gene3D" id="3.40.630.30">
    <property type="match status" value="1"/>
</dbReference>
<dbReference type="GO" id="GO:0016747">
    <property type="term" value="F:acyltransferase activity, transferring groups other than amino-acyl groups"/>
    <property type="evidence" value="ECO:0007669"/>
    <property type="project" value="InterPro"/>
</dbReference>
<evidence type="ECO:0000259" key="3">
    <source>
        <dbReference type="PROSITE" id="PS51186"/>
    </source>
</evidence>
<dbReference type="GeneID" id="95551988"/>
<reference evidence="5" key="1">
    <citation type="submission" date="2017-04" db="EMBL/GenBank/DDBJ databases">
        <authorList>
            <person name="Varghese N."/>
            <person name="Submissions S."/>
        </authorList>
    </citation>
    <scope>NUCLEOTIDE SEQUENCE [LARGE SCALE GENOMIC DNA]</scope>
    <source>
        <strain evidence="5">Ballard 720</strain>
    </source>
</reference>
<dbReference type="EMBL" id="FXAH01000016">
    <property type="protein sequence ID" value="SMF69927.1"/>
    <property type="molecule type" value="Genomic_DNA"/>
</dbReference>
<sequence length="172" mass="19485">MLESQRVELRPATAADAPIIAGLHTLGWQTAYRHILPDDYLFNDVPAEHRLRWSAYFARDAREWGFVKLAEQDGVPVGFVSAEKPVDETRGVLLDCLHLHPAHRGQGTGRRMIEEVRVWASGLPASRLHLLVLEDNARAIRFYERNGWQLLGTESCYLGKTLVADRVYTLPV</sequence>
<dbReference type="InterPro" id="IPR050832">
    <property type="entry name" value="Bact_Acetyltransf"/>
</dbReference>
<dbReference type="PANTHER" id="PTHR43877">
    <property type="entry name" value="AMINOALKYLPHOSPHONATE N-ACETYLTRANSFERASE-RELATED-RELATED"/>
    <property type="match status" value="1"/>
</dbReference>
<protein>
    <submittedName>
        <fullName evidence="4">Protein N-acetyltransferase, RimJ/RimL family</fullName>
    </submittedName>
</protein>
<dbReference type="CDD" id="cd04301">
    <property type="entry name" value="NAT_SF"/>
    <property type="match status" value="1"/>
</dbReference>
<organism evidence="4 5">
    <name type="scientific">Trinickia caryophylli</name>
    <name type="common">Paraburkholderia caryophylli</name>
    <dbReference type="NCBI Taxonomy" id="28094"/>
    <lineage>
        <taxon>Bacteria</taxon>
        <taxon>Pseudomonadati</taxon>
        <taxon>Pseudomonadota</taxon>
        <taxon>Betaproteobacteria</taxon>
        <taxon>Burkholderiales</taxon>
        <taxon>Burkholderiaceae</taxon>
        <taxon>Trinickia</taxon>
    </lineage>
</organism>
<keyword evidence="5" id="KW-1185">Reference proteome</keyword>
<dbReference type="RefSeq" id="WP_085229762.1">
    <property type="nucleotide sequence ID" value="NZ_BSQD01000014.1"/>
</dbReference>
<dbReference type="AlphaFoldDB" id="A0A1X7GHT6"/>
<keyword evidence="1 4" id="KW-0808">Transferase</keyword>
<evidence type="ECO:0000256" key="1">
    <source>
        <dbReference type="ARBA" id="ARBA00022679"/>
    </source>
</evidence>
<accession>A0A1X7GHT6</accession>
<dbReference type="Proteomes" id="UP000192911">
    <property type="component" value="Unassembled WGS sequence"/>
</dbReference>
<dbReference type="InterPro" id="IPR016181">
    <property type="entry name" value="Acyl_CoA_acyltransferase"/>
</dbReference>
<evidence type="ECO:0000313" key="5">
    <source>
        <dbReference type="Proteomes" id="UP000192911"/>
    </source>
</evidence>
<proteinExistence type="predicted"/>
<gene>
    <name evidence="4" type="ORF">SAMN06295900_1162</name>
</gene>